<evidence type="ECO:0000313" key="1">
    <source>
        <dbReference type="EMBL" id="CAI08311.1"/>
    </source>
</evidence>
<dbReference type="AlphaFoldDB" id="Q5P303"/>
<dbReference type="AntiFam" id="ANF00159">
    <property type="entry name" value="Shadow ORF (opposite uvrA)"/>
</dbReference>
<dbReference type="HOGENOM" id="CLU_1304224_0_0_4"/>
<reference evidence="1 2" key="1">
    <citation type="journal article" date="2005" name="Arch. Microbiol.">
        <title>The genome sequence of an anaerobic aromatic-degrading denitrifying bacterium, strain EbN1.</title>
        <authorList>
            <person name="Rabus R."/>
            <person name="Kube M."/>
            <person name="Heider J."/>
            <person name="Beck A."/>
            <person name="Heitmann K."/>
            <person name="Widdel F."/>
            <person name="Reinhardt R."/>
        </authorList>
    </citation>
    <scope>NUCLEOTIDE SEQUENCE [LARGE SCALE GENOMIC DNA]</scope>
    <source>
        <strain evidence="1 2">EbN1</strain>
    </source>
</reference>
<evidence type="ECO:0000313" key="2">
    <source>
        <dbReference type="Proteomes" id="UP000006552"/>
    </source>
</evidence>
<dbReference type="Proteomes" id="UP000006552">
    <property type="component" value="Chromosome"/>
</dbReference>
<dbReference type="KEGG" id="eba:ebB134"/>
<accession>Q5P303</accession>
<dbReference type="eggNOG" id="ENOG50331HW">
    <property type="taxonomic scope" value="Bacteria"/>
</dbReference>
<protein>
    <submittedName>
        <fullName evidence="1">Uncharacterized protein</fullName>
    </submittedName>
</protein>
<proteinExistence type="predicted"/>
<dbReference type="EMBL" id="CR555306">
    <property type="protein sequence ID" value="CAI08311.1"/>
    <property type="molecule type" value="Genomic_DNA"/>
</dbReference>
<keyword evidence="2" id="KW-1185">Reference proteome</keyword>
<name>Q5P303_AROAE</name>
<sequence>MARRVGSDGFRGGAAKDFAAAPAPFRTQVDQPVGSLDDIEVVLDDDDGVAVIAQAVQYAEQQLDVAKVQAGRRLVEDVEGTAGVAFRQLERELDALRFAARKRRRALPEANVAEANVHERFEFARDRWNGAEELQRVFDRHVEHFEDRLALVADFQRLTVVALAVADVARHVHVGQEVHLDLDQPVALAGFAAPALDVEREAPRPVAARTRFGHAGKKFAHGGQQAGVRRRIRARRPADRRLVDTDDLVEELQPVN</sequence>
<organism evidence="1 2">
    <name type="scientific">Aromatoleum aromaticum (strain DSM 19018 / LMG 30748 / EbN1)</name>
    <name type="common">Azoarcus sp. (strain EbN1)</name>
    <dbReference type="NCBI Taxonomy" id="76114"/>
    <lineage>
        <taxon>Bacteria</taxon>
        <taxon>Pseudomonadati</taxon>
        <taxon>Pseudomonadota</taxon>
        <taxon>Betaproteobacteria</taxon>
        <taxon>Rhodocyclales</taxon>
        <taxon>Rhodocyclaceae</taxon>
        <taxon>Aromatoleum</taxon>
    </lineage>
</organism>
<gene>
    <name evidence="1" type="ORF">ebB134</name>
</gene>